<comment type="caution">
    <text evidence="3">The sequence shown here is derived from an EMBL/GenBank/DDBJ whole genome shotgun (WGS) entry which is preliminary data.</text>
</comment>
<evidence type="ECO:0000256" key="1">
    <source>
        <dbReference type="ARBA" id="ARBA00007711"/>
    </source>
</evidence>
<feature type="transmembrane region" description="Helical" evidence="2">
    <location>
        <begin position="82"/>
        <end position="105"/>
    </location>
</feature>
<organism evidence="3 4">
    <name type="scientific">Daphnia magna</name>
    <dbReference type="NCBI Taxonomy" id="35525"/>
    <lineage>
        <taxon>Eukaryota</taxon>
        <taxon>Metazoa</taxon>
        <taxon>Ecdysozoa</taxon>
        <taxon>Arthropoda</taxon>
        <taxon>Crustacea</taxon>
        <taxon>Branchiopoda</taxon>
        <taxon>Diplostraca</taxon>
        <taxon>Cladocera</taxon>
        <taxon>Anomopoda</taxon>
        <taxon>Daphniidae</taxon>
        <taxon>Daphnia</taxon>
    </lineage>
</organism>
<feature type="transmembrane region" description="Helical" evidence="2">
    <location>
        <begin position="245"/>
        <end position="265"/>
    </location>
</feature>
<feature type="transmembrane region" description="Helical" evidence="2">
    <location>
        <begin position="22"/>
        <end position="44"/>
    </location>
</feature>
<protein>
    <submittedName>
        <fullName evidence="3">Uncharacterized protein</fullName>
    </submittedName>
</protein>
<feature type="transmembrane region" description="Helical" evidence="2">
    <location>
        <begin position="177"/>
        <end position="195"/>
    </location>
</feature>
<evidence type="ECO:0000313" key="4">
    <source>
        <dbReference type="Proteomes" id="UP001234178"/>
    </source>
</evidence>
<gene>
    <name evidence="3" type="ORF">OUZ56_004787</name>
</gene>
<dbReference type="PANTHER" id="PTHR47399:SF1">
    <property type="entry name" value="TRANSMEMBRANE PROTEIN 121B"/>
    <property type="match status" value="1"/>
</dbReference>
<sequence>MLDQQVVILVHIQKSFSLVYLYHYYLVHPCFQLSYSTILLRNLLCQKRLASNHEIISFLLIFQSLVLNTYIISYTWNWDLASYFWFLGDLFLAGLFVAMSIRAYAYLSEQKLLKKNEEQHSLTPVRSPVGKSILGVLPLCYVAWICYAICLVTKVAFIFKSEIINTLKSQDVFGPQLLKFTISSSTIVFMLLVAAHHDSEKDSQRALAIKSMCTNTAFELLDSVAFLSILIIKESHLAVTYDFENVVLIFACINFFLPTIALYQYSLSDFGQVEKPLDLNGVYHLSHMSLVNVPYLAVRIYLWSGYGSDISLFVMKNVIGILWHLKDIIPDFVLLHKQCQAMRGGVVPHRKVVVESLRDVTFREKRVVDMMFLNEGHLLQSGTLRRGLVSTTSAACPVPEQTPSSKSVDTMKFDNASAIFLTIMMVVTNFSITRGQMGYYNNDLYDAQAAYNCQNGFYGSAHNCGYGTRNQNWFGSYYLGKANPYGFVSTMPYGYGSGAQPFFSDPYSGGWPGTSYAPGGYLGSALPVNYNNFYPNPNVRY</sequence>
<dbReference type="InterPro" id="IPR032776">
    <property type="entry name" value="CECR6/TMEM121"/>
</dbReference>
<keyword evidence="4" id="KW-1185">Reference proteome</keyword>
<keyword evidence="2" id="KW-0812">Transmembrane</keyword>
<comment type="similarity">
    <text evidence="1">Belongs to the TMEM121 family.</text>
</comment>
<proteinExistence type="inferred from homology"/>
<feature type="transmembrane region" description="Helical" evidence="2">
    <location>
        <begin position="133"/>
        <end position="157"/>
    </location>
</feature>
<evidence type="ECO:0000313" key="3">
    <source>
        <dbReference type="EMBL" id="KAK4002998.1"/>
    </source>
</evidence>
<dbReference type="EMBL" id="JAOYFB010000001">
    <property type="protein sequence ID" value="KAK4002998.1"/>
    <property type="molecule type" value="Genomic_DNA"/>
</dbReference>
<dbReference type="Pfam" id="PF14997">
    <property type="entry name" value="CECR6_TMEM121"/>
    <property type="match status" value="1"/>
</dbReference>
<accession>A0ABQ9YQW6</accession>
<evidence type="ECO:0000256" key="2">
    <source>
        <dbReference type="SAM" id="Phobius"/>
    </source>
</evidence>
<dbReference type="InterPro" id="IPR026624">
    <property type="entry name" value="CECR6"/>
</dbReference>
<name>A0ABQ9YQW6_9CRUS</name>
<feature type="transmembrane region" description="Helical" evidence="2">
    <location>
        <begin position="56"/>
        <end position="76"/>
    </location>
</feature>
<dbReference type="Proteomes" id="UP001234178">
    <property type="component" value="Unassembled WGS sequence"/>
</dbReference>
<keyword evidence="2" id="KW-1133">Transmembrane helix</keyword>
<keyword evidence="2" id="KW-0472">Membrane</keyword>
<dbReference type="PANTHER" id="PTHR47399">
    <property type="entry name" value="TRANSMEMBRANE PROTEIN 121B"/>
    <property type="match status" value="1"/>
</dbReference>
<reference evidence="3 4" key="1">
    <citation type="journal article" date="2023" name="Nucleic Acids Res.">
        <title>The hologenome of Daphnia magna reveals possible DNA methylation and microbiome-mediated evolution of the host genome.</title>
        <authorList>
            <person name="Chaturvedi A."/>
            <person name="Li X."/>
            <person name="Dhandapani V."/>
            <person name="Marshall H."/>
            <person name="Kissane S."/>
            <person name="Cuenca-Cambronero M."/>
            <person name="Asole G."/>
            <person name="Calvet F."/>
            <person name="Ruiz-Romero M."/>
            <person name="Marangio P."/>
            <person name="Guigo R."/>
            <person name="Rago D."/>
            <person name="Mirbahai L."/>
            <person name="Eastwood N."/>
            <person name="Colbourne J.K."/>
            <person name="Zhou J."/>
            <person name="Mallon E."/>
            <person name="Orsini L."/>
        </authorList>
    </citation>
    <scope>NUCLEOTIDE SEQUENCE [LARGE SCALE GENOMIC DNA]</scope>
    <source>
        <strain evidence="3">LRV0_1</strain>
    </source>
</reference>